<feature type="transmembrane region" description="Helical" evidence="1">
    <location>
        <begin position="12"/>
        <end position="33"/>
    </location>
</feature>
<evidence type="ECO:0000256" key="1">
    <source>
        <dbReference type="SAM" id="Phobius"/>
    </source>
</evidence>
<organism evidence="2 3">
    <name type="scientific">Chitinophaga qingshengii</name>
    <dbReference type="NCBI Taxonomy" id="1569794"/>
    <lineage>
        <taxon>Bacteria</taxon>
        <taxon>Pseudomonadati</taxon>
        <taxon>Bacteroidota</taxon>
        <taxon>Chitinophagia</taxon>
        <taxon>Chitinophagales</taxon>
        <taxon>Chitinophagaceae</taxon>
        <taxon>Chitinophaga</taxon>
    </lineage>
</organism>
<protein>
    <submittedName>
        <fullName evidence="2">DUF4199 domain-containing protein</fullName>
    </submittedName>
</protein>
<keyword evidence="1" id="KW-1133">Transmembrane helix</keyword>
<accession>A0ABR7TTE8</accession>
<feature type="transmembrane region" description="Helical" evidence="1">
    <location>
        <begin position="80"/>
        <end position="99"/>
    </location>
</feature>
<keyword evidence="3" id="KW-1185">Reference proteome</keyword>
<proteinExistence type="predicted"/>
<dbReference type="Pfam" id="PF13858">
    <property type="entry name" value="DUF4199"/>
    <property type="match status" value="1"/>
</dbReference>
<dbReference type="Gene3D" id="1.10.1760.20">
    <property type="match status" value="1"/>
</dbReference>
<dbReference type="EMBL" id="JACVFC010000004">
    <property type="protein sequence ID" value="MBC9933707.1"/>
    <property type="molecule type" value="Genomic_DNA"/>
</dbReference>
<dbReference type="Proteomes" id="UP000659124">
    <property type="component" value="Unassembled WGS sequence"/>
</dbReference>
<keyword evidence="1" id="KW-0472">Membrane</keyword>
<dbReference type="RefSeq" id="WP_188090831.1">
    <property type="nucleotide sequence ID" value="NZ_JACVFC010000004.1"/>
</dbReference>
<feature type="transmembrane region" description="Helical" evidence="1">
    <location>
        <begin position="129"/>
        <end position="156"/>
    </location>
</feature>
<keyword evidence="1" id="KW-0812">Transmembrane</keyword>
<dbReference type="InterPro" id="IPR025250">
    <property type="entry name" value="DUF4199"/>
</dbReference>
<evidence type="ECO:0000313" key="2">
    <source>
        <dbReference type="EMBL" id="MBC9933707.1"/>
    </source>
</evidence>
<sequence>MQHSSKGPVKLSPVYGIIIGVICIAMILIFYMTNQYGTLWTGFCTSLVFFLGILISIVHYNARHGNRTSMVSSFAMGFRATLQAIFLVAVFSLIFYFFVVNREGHYDIQQQIGRVTNVVGSERSEQQKFWVMFLGNVLFANFVMGVLAAALGALVFKANQKTTKNEPE</sequence>
<gene>
    <name evidence="2" type="ORF">ICL07_25175</name>
</gene>
<feature type="transmembrane region" description="Helical" evidence="1">
    <location>
        <begin position="39"/>
        <end position="60"/>
    </location>
</feature>
<evidence type="ECO:0000313" key="3">
    <source>
        <dbReference type="Proteomes" id="UP000659124"/>
    </source>
</evidence>
<reference evidence="2 3" key="1">
    <citation type="submission" date="2020-09" db="EMBL/GenBank/DDBJ databases">
        <title>Genome sequences of type strains of Chitinophaga qingshengii and Chitinophaga varians.</title>
        <authorList>
            <person name="Kittiwongwattana C."/>
        </authorList>
    </citation>
    <scope>NUCLEOTIDE SEQUENCE [LARGE SCALE GENOMIC DNA]</scope>
    <source>
        <strain evidence="2 3">JCM 30026</strain>
    </source>
</reference>
<comment type="caution">
    <text evidence="2">The sequence shown here is derived from an EMBL/GenBank/DDBJ whole genome shotgun (WGS) entry which is preliminary data.</text>
</comment>
<name>A0ABR7TTE8_9BACT</name>